<evidence type="ECO:0000259" key="3">
    <source>
        <dbReference type="Pfam" id="PF01835"/>
    </source>
</evidence>
<evidence type="ECO:0000256" key="2">
    <source>
        <dbReference type="ARBA" id="ARBA00022966"/>
    </source>
</evidence>
<evidence type="ECO:0000259" key="4">
    <source>
        <dbReference type="Pfam" id="PF17791"/>
    </source>
</evidence>
<gene>
    <name evidence="5" type="ORF">GF339_16625</name>
</gene>
<dbReference type="GO" id="GO:0004866">
    <property type="term" value="F:endopeptidase inhibitor activity"/>
    <property type="evidence" value="ECO:0007669"/>
    <property type="project" value="InterPro"/>
</dbReference>
<dbReference type="Gene3D" id="2.60.40.10">
    <property type="entry name" value="Immunoglobulins"/>
    <property type="match status" value="1"/>
</dbReference>
<dbReference type="EMBL" id="WJJP01000539">
    <property type="protein sequence ID" value="MBD3326214.1"/>
    <property type="molecule type" value="Genomic_DNA"/>
</dbReference>
<dbReference type="Gene3D" id="2.60.40.1940">
    <property type="match status" value="1"/>
</dbReference>
<feature type="non-terminal residue" evidence="5">
    <location>
        <position position="625"/>
    </location>
</feature>
<dbReference type="Pfam" id="PF17791">
    <property type="entry name" value="MG3"/>
    <property type="match status" value="1"/>
</dbReference>
<comment type="caution">
    <text evidence="5">The sequence shown here is derived from an EMBL/GenBank/DDBJ whole genome shotgun (WGS) entry which is preliminary data.</text>
</comment>
<proteinExistence type="predicted"/>
<dbReference type="Gene3D" id="2.60.40.1930">
    <property type="match status" value="1"/>
</dbReference>
<dbReference type="InterPro" id="IPR002890">
    <property type="entry name" value="MG2"/>
</dbReference>
<protein>
    <recommendedName>
        <fullName evidence="7">Alpha-2-macroglobulin bait region domain-containing protein</fullName>
    </recommendedName>
</protein>
<keyword evidence="2" id="KW-0882">Thioester bond</keyword>
<sequence>MRNLYLGLLYGSILLGGIFLLTSLTGASPELLLDKTKIRAVIQPTTLEIHLPLTSAYVTPLEADITVNIEDLDGKVLGASTMKRDLPKGRHTISMLVNVQVDPEALAAYVLHYRIATPKDTLEGKKSLFYTVQQLETQLLMQRQFYAHSPAAVRVVVRDPANQQPVSGAEVTISLDDDIHLFQGTTDDLGTLNARFTLPPDVLGDHHLRLVVKADEATDVLQQQIHIKDVYKILLTTDKPLYQPGQLIHIRSLALRKPDLLPAGNESMVFEVEDAKGNKVFKHAQATNRFGVSAAEFQLAHELNQGTYKIRAIFGQNSTEKTVTVERYVLPKFNVVLNTDKRYYQPGETLHGDLQVDYFFGKPVSGATVVLTCSKFDTQFETFAELKGKTDDTGHYEFDVQLPEYFVGQPLEQGNTFVKLDASVVDTADHEEQKTVTRTIAAEPLTLVVIPESGTFVPGVENIFYLAASYPDGTPAEVTATVTLHTKERFTLQTDAAGIGEMRLTPPDPSLGLTITAKDQAGNSASKLFQFQADARTEQILLRTDKALYTVGDTIAIDILSQKTSGAVYLDLIKDGQTFLTKSVELQDGKATLDLEAAVSGSLQLHAYQILSSSDIIRDTKLLYV</sequence>
<evidence type="ECO:0000256" key="1">
    <source>
        <dbReference type="ARBA" id="ARBA00022729"/>
    </source>
</evidence>
<name>A0A9D5JXN7_9BACT</name>
<evidence type="ECO:0000313" key="5">
    <source>
        <dbReference type="EMBL" id="MBD3326214.1"/>
    </source>
</evidence>
<dbReference type="PANTHER" id="PTHR11412:SF136">
    <property type="entry name" value="CD109 ANTIGEN"/>
    <property type="match status" value="1"/>
</dbReference>
<dbReference type="Pfam" id="PF01835">
    <property type="entry name" value="MG2"/>
    <property type="match status" value="1"/>
</dbReference>
<accession>A0A9D5JXN7</accession>
<feature type="domain" description="Macroglobulin" evidence="4">
    <location>
        <begin position="327"/>
        <end position="402"/>
    </location>
</feature>
<reference evidence="5" key="1">
    <citation type="submission" date="2019-11" db="EMBL/GenBank/DDBJ databases">
        <title>Microbial mats filling the niche in hypersaline microbial mats.</title>
        <authorList>
            <person name="Wong H.L."/>
            <person name="Macleod F.I."/>
            <person name="White R.A. III"/>
            <person name="Burns B.P."/>
        </authorList>
    </citation>
    <scope>NUCLEOTIDE SEQUENCE</scope>
    <source>
        <strain evidence="5">Rbin_158</strain>
    </source>
</reference>
<keyword evidence="1" id="KW-0732">Signal</keyword>
<dbReference type="AlphaFoldDB" id="A0A9D5JXN7"/>
<dbReference type="InterPro" id="IPR013783">
    <property type="entry name" value="Ig-like_fold"/>
</dbReference>
<organism evidence="5 6">
    <name type="scientific">candidate division KSB3 bacterium</name>
    <dbReference type="NCBI Taxonomy" id="2044937"/>
    <lineage>
        <taxon>Bacteria</taxon>
        <taxon>candidate division KSB3</taxon>
    </lineage>
</organism>
<dbReference type="InterPro" id="IPR050473">
    <property type="entry name" value="A2M/Complement_sys"/>
</dbReference>
<feature type="domain" description="Macroglobulin" evidence="3">
    <location>
        <begin position="233"/>
        <end position="319"/>
    </location>
</feature>
<evidence type="ECO:0000313" key="6">
    <source>
        <dbReference type="Proteomes" id="UP000649604"/>
    </source>
</evidence>
<dbReference type="InterPro" id="IPR041555">
    <property type="entry name" value="MG3"/>
</dbReference>
<dbReference type="Proteomes" id="UP000649604">
    <property type="component" value="Unassembled WGS sequence"/>
</dbReference>
<evidence type="ECO:0008006" key="7">
    <source>
        <dbReference type="Google" id="ProtNLM"/>
    </source>
</evidence>
<dbReference type="PANTHER" id="PTHR11412">
    <property type="entry name" value="MACROGLOBULIN / COMPLEMENT"/>
    <property type="match status" value="1"/>
</dbReference>